<proteinExistence type="predicted"/>
<reference evidence="2" key="1">
    <citation type="submission" date="2017-03" db="EMBL/GenBank/DDBJ databases">
        <title>Phytopthora megakarya and P. palmivora, two closely related causual agents of cacao black pod achieved similar genome size and gene model numbers by different mechanisms.</title>
        <authorList>
            <person name="Ali S."/>
            <person name="Shao J."/>
            <person name="Larry D.J."/>
            <person name="Kronmiller B."/>
            <person name="Shen D."/>
            <person name="Strem M.D."/>
            <person name="Melnick R.L."/>
            <person name="Guiltinan M.J."/>
            <person name="Tyler B.M."/>
            <person name="Meinhardt L.W."/>
            <person name="Bailey B.A."/>
        </authorList>
    </citation>
    <scope>NUCLEOTIDE SEQUENCE [LARGE SCALE GENOMIC DNA]</scope>
    <source>
        <strain evidence="2">zdho120</strain>
    </source>
</reference>
<dbReference type="CDD" id="cd09272">
    <property type="entry name" value="RNase_HI_RT_Ty1"/>
    <property type="match status" value="1"/>
</dbReference>
<dbReference type="OrthoDB" id="114564at2759"/>
<feature type="non-terminal residue" evidence="1">
    <location>
        <position position="155"/>
    </location>
</feature>
<keyword evidence="2" id="KW-1185">Reference proteome</keyword>
<organism evidence="1 2">
    <name type="scientific">Phytophthora megakarya</name>
    <dbReference type="NCBI Taxonomy" id="4795"/>
    <lineage>
        <taxon>Eukaryota</taxon>
        <taxon>Sar</taxon>
        <taxon>Stramenopiles</taxon>
        <taxon>Oomycota</taxon>
        <taxon>Peronosporomycetes</taxon>
        <taxon>Peronosporales</taxon>
        <taxon>Peronosporaceae</taxon>
        <taxon>Phytophthora</taxon>
    </lineage>
</organism>
<dbReference type="Proteomes" id="UP000198211">
    <property type="component" value="Unassembled WGS sequence"/>
</dbReference>
<dbReference type="AlphaFoldDB" id="A0A225UJZ3"/>
<protein>
    <submittedName>
        <fullName evidence="1">Copia type Polyprotein</fullName>
    </submittedName>
</protein>
<gene>
    <name evidence="1" type="ORF">PHMEG_00037306</name>
</gene>
<evidence type="ECO:0000313" key="1">
    <source>
        <dbReference type="EMBL" id="OWY93345.1"/>
    </source>
</evidence>
<sequence length="155" mass="17260">MTKTITGLIVLTQEKAFPVCTKSCWWSSILVARRQSVVAQSTEEAEYVASCEACMDGREIANILMEVLPKGIDVCFNLGVDSQSALALATSPTYSRKTRHIELRYHFVRDQVVKGQVVLWKMSGDDNPADMLTKPLICETEDGYRDDPCYGSKST</sequence>
<dbReference type="STRING" id="4795.A0A225UJZ3"/>
<evidence type="ECO:0000313" key="2">
    <source>
        <dbReference type="Proteomes" id="UP000198211"/>
    </source>
</evidence>
<comment type="caution">
    <text evidence="1">The sequence shown here is derived from an EMBL/GenBank/DDBJ whole genome shotgun (WGS) entry which is preliminary data.</text>
</comment>
<accession>A0A225UJZ3</accession>
<name>A0A225UJZ3_9STRA</name>
<dbReference type="EMBL" id="NBNE01016260">
    <property type="protein sequence ID" value="OWY93345.1"/>
    <property type="molecule type" value="Genomic_DNA"/>
</dbReference>